<proteinExistence type="predicted"/>
<dbReference type="InParanoid" id="G2YY67"/>
<reference evidence="2" key="1">
    <citation type="journal article" date="2011" name="PLoS Genet.">
        <title>Genomic analysis of the necrotrophic fungal pathogens Sclerotinia sclerotiorum and Botrytis cinerea.</title>
        <authorList>
            <person name="Amselem J."/>
            <person name="Cuomo C.A."/>
            <person name="van Kan J.A."/>
            <person name="Viaud M."/>
            <person name="Benito E.P."/>
            <person name="Couloux A."/>
            <person name="Coutinho P.M."/>
            <person name="de Vries R.P."/>
            <person name="Dyer P.S."/>
            <person name="Fillinger S."/>
            <person name="Fournier E."/>
            <person name="Gout L."/>
            <person name="Hahn M."/>
            <person name="Kohn L."/>
            <person name="Lapalu N."/>
            <person name="Plummer K.M."/>
            <person name="Pradier J.M."/>
            <person name="Quevillon E."/>
            <person name="Sharon A."/>
            <person name="Simon A."/>
            <person name="ten Have A."/>
            <person name="Tudzynski B."/>
            <person name="Tudzynski P."/>
            <person name="Wincker P."/>
            <person name="Andrew M."/>
            <person name="Anthouard V."/>
            <person name="Beever R.E."/>
            <person name="Beffa R."/>
            <person name="Benoit I."/>
            <person name="Bouzid O."/>
            <person name="Brault B."/>
            <person name="Chen Z."/>
            <person name="Choquer M."/>
            <person name="Collemare J."/>
            <person name="Cotton P."/>
            <person name="Danchin E.G."/>
            <person name="Da Silva C."/>
            <person name="Gautier A."/>
            <person name="Giraud C."/>
            <person name="Giraud T."/>
            <person name="Gonzalez C."/>
            <person name="Grossetete S."/>
            <person name="Guldener U."/>
            <person name="Henrissat B."/>
            <person name="Howlett B.J."/>
            <person name="Kodira C."/>
            <person name="Kretschmer M."/>
            <person name="Lappartient A."/>
            <person name="Leroch M."/>
            <person name="Levis C."/>
            <person name="Mauceli E."/>
            <person name="Neuveglise C."/>
            <person name="Oeser B."/>
            <person name="Pearson M."/>
            <person name="Poulain J."/>
            <person name="Poussereau N."/>
            <person name="Quesneville H."/>
            <person name="Rascle C."/>
            <person name="Schumacher J."/>
            <person name="Segurens B."/>
            <person name="Sexton A."/>
            <person name="Silva E."/>
            <person name="Sirven C."/>
            <person name="Soanes D.M."/>
            <person name="Talbot N.J."/>
            <person name="Templeton M."/>
            <person name="Yandava C."/>
            <person name="Yarden O."/>
            <person name="Zeng Q."/>
            <person name="Rollins J.A."/>
            <person name="Lebrun M.H."/>
            <person name="Dickman M."/>
        </authorList>
    </citation>
    <scope>NUCLEOTIDE SEQUENCE [LARGE SCALE GENOMIC DNA]</scope>
    <source>
        <strain evidence="2">T4</strain>
    </source>
</reference>
<sequence length="52" mass="6228">MHSIFLLHHINHIRPCFLDHYSNTTRTFSSIPCADSPRFVILLFPVPPYRYR</sequence>
<dbReference type="HOGENOM" id="CLU_3087032_0_0_1"/>
<evidence type="ECO:0000313" key="2">
    <source>
        <dbReference type="Proteomes" id="UP000008177"/>
    </source>
</evidence>
<protein>
    <submittedName>
        <fullName evidence="1">Uncharacterized protein</fullName>
    </submittedName>
</protein>
<name>G2YY67_BOTF4</name>
<accession>G2YY67</accession>
<gene>
    <name evidence="1" type="ORF">BofuT4_uP143730.1</name>
</gene>
<dbReference type="AlphaFoldDB" id="G2YY67"/>
<dbReference type="EMBL" id="FQ790361">
    <property type="protein sequence ID" value="CCD56565.1"/>
    <property type="molecule type" value="Genomic_DNA"/>
</dbReference>
<dbReference type="Proteomes" id="UP000008177">
    <property type="component" value="Unplaced contigs"/>
</dbReference>
<evidence type="ECO:0000313" key="1">
    <source>
        <dbReference type="EMBL" id="CCD56565.1"/>
    </source>
</evidence>
<organism evidence="1 2">
    <name type="scientific">Botryotinia fuckeliana (strain T4)</name>
    <name type="common">Noble rot fungus</name>
    <name type="synonym">Botrytis cinerea</name>
    <dbReference type="NCBI Taxonomy" id="999810"/>
    <lineage>
        <taxon>Eukaryota</taxon>
        <taxon>Fungi</taxon>
        <taxon>Dikarya</taxon>
        <taxon>Ascomycota</taxon>
        <taxon>Pezizomycotina</taxon>
        <taxon>Leotiomycetes</taxon>
        <taxon>Helotiales</taxon>
        <taxon>Sclerotiniaceae</taxon>
        <taxon>Botrytis</taxon>
    </lineage>
</organism>